<reference evidence="2 3" key="1">
    <citation type="submission" date="2016-10" db="EMBL/GenBank/DDBJ databases">
        <authorList>
            <person name="Varghese N."/>
            <person name="Submissions S."/>
        </authorList>
    </citation>
    <scope>NUCLEOTIDE SEQUENCE [LARGE SCALE GENOMIC DNA]</scope>
    <source>
        <strain evidence="2 3">DSM 2260</strain>
    </source>
</reference>
<comment type="caution">
    <text evidence="1">The sequence shown here is derived from an EMBL/GenBank/DDBJ whole genome shotgun (WGS) entry which is preliminary data.</text>
</comment>
<dbReference type="Proteomes" id="UP000198717">
    <property type="component" value="Unassembled WGS sequence"/>
</dbReference>
<protein>
    <submittedName>
        <fullName evidence="2">Cytochrome c peroxidase</fullName>
    </submittedName>
</protein>
<evidence type="ECO:0000313" key="3">
    <source>
        <dbReference type="Proteomes" id="UP000198717"/>
    </source>
</evidence>
<dbReference type="Proteomes" id="UP000321224">
    <property type="component" value="Unassembled WGS sequence"/>
</dbReference>
<dbReference type="EMBL" id="FNAJ01000001">
    <property type="protein sequence ID" value="SDD38147.1"/>
    <property type="molecule type" value="Genomic_DNA"/>
</dbReference>
<dbReference type="GO" id="GO:0004601">
    <property type="term" value="F:peroxidase activity"/>
    <property type="evidence" value="ECO:0007669"/>
    <property type="project" value="UniProtKB-KW"/>
</dbReference>
<dbReference type="EMBL" id="BJVY01000003">
    <property type="protein sequence ID" value="GEL69000.1"/>
    <property type="molecule type" value="Genomic_DNA"/>
</dbReference>
<dbReference type="GO" id="GO:0009055">
    <property type="term" value="F:electron transfer activity"/>
    <property type="evidence" value="ECO:0007669"/>
    <property type="project" value="InterPro"/>
</dbReference>
<name>A0A511H647_9BACT</name>
<dbReference type="GO" id="GO:0020037">
    <property type="term" value="F:heme binding"/>
    <property type="evidence" value="ECO:0007669"/>
    <property type="project" value="InterPro"/>
</dbReference>
<keyword evidence="2" id="KW-0560">Oxidoreductase</keyword>
<keyword evidence="3" id="KW-1185">Reference proteome</keyword>
<accession>A0A511H647</accession>
<dbReference type="AlphaFoldDB" id="A0A511H647"/>
<gene>
    <name evidence="1" type="ORF">MVI01_07840</name>
    <name evidence="2" type="ORF">SAMN04488504_101660</name>
</gene>
<evidence type="ECO:0000313" key="4">
    <source>
        <dbReference type="Proteomes" id="UP000321224"/>
    </source>
</evidence>
<evidence type="ECO:0000313" key="2">
    <source>
        <dbReference type="EMBL" id="SDD38147.1"/>
    </source>
</evidence>
<dbReference type="SUPFAM" id="SSF46626">
    <property type="entry name" value="Cytochrome c"/>
    <property type="match status" value="1"/>
</dbReference>
<organism evidence="1 4">
    <name type="scientific">Myxococcus virescens</name>
    <dbReference type="NCBI Taxonomy" id="83456"/>
    <lineage>
        <taxon>Bacteria</taxon>
        <taxon>Pseudomonadati</taxon>
        <taxon>Myxococcota</taxon>
        <taxon>Myxococcia</taxon>
        <taxon>Myxococcales</taxon>
        <taxon>Cystobacterineae</taxon>
        <taxon>Myxococcaceae</taxon>
        <taxon>Myxococcus</taxon>
    </lineage>
</organism>
<evidence type="ECO:0000313" key="1">
    <source>
        <dbReference type="EMBL" id="GEL69000.1"/>
    </source>
</evidence>
<dbReference type="InterPro" id="IPR036909">
    <property type="entry name" value="Cyt_c-like_dom_sf"/>
</dbReference>
<sequence length="70" mass="7754">MHDRRLAPLEDVLKHYRSGMVPSTTLDAAFLREGQPDLSLNDSEADALLAFLHVLTTERFLATEALSASQ</sequence>
<reference evidence="1 4" key="2">
    <citation type="submission" date="2019-07" db="EMBL/GenBank/DDBJ databases">
        <title>Whole genome shotgun sequence of Myxococcus virescens NBRC 100334.</title>
        <authorList>
            <person name="Hosoyama A."/>
            <person name="Uohara A."/>
            <person name="Ohji S."/>
            <person name="Ichikawa N."/>
        </authorList>
    </citation>
    <scope>NUCLEOTIDE SEQUENCE [LARGE SCALE GENOMIC DNA]</scope>
    <source>
        <strain evidence="1 4">NBRC 100334</strain>
    </source>
</reference>
<dbReference type="Gene3D" id="1.10.760.10">
    <property type="entry name" value="Cytochrome c-like domain"/>
    <property type="match status" value="1"/>
</dbReference>
<proteinExistence type="predicted"/>
<keyword evidence="2" id="KW-0575">Peroxidase</keyword>